<evidence type="ECO:0000313" key="1">
    <source>
        <dbReference type="EMBL" id="GER55858.1"/>
    </source>
</evidence>
<name>A0A5A7RFA5_STRAF</name>
<organism evidence="1 2">
    <name type="scientific">Striga asiatica</name>
    <name type="common">Asiatic witchweed</name>
    <name type="synonym">Buchnera asiatica</name>
    <dbReference type="NCBI Taxonomy" id="4170"/>
    <lineage>
        <taxon>Eukaryota</taxon>
        <taxon>Viridiplantae</taxon>
        <taxon>Streptophyta</taxon>
        <taxon>Embryophyta</taxon>
        <taxon>Tracheophyta</taxon>
        <taxon>Spermatophyta</taxon>
        <taxon>Magnoliopsida</taxon>
        <taxon>eudicotyledons</taxon>
        <taxon>Gunneridae</taxon>
        <taxon>Pentapetalae</taxon>
        <taxon>asterids</taxon>
        <taxon>lamiids</taxon>
        <taxon>Lamiales</taxon>
        <taxon>Orobanchaceae</taxon>
        <taxon>Buchnereae</taxon>
        <taxon>Striga</taxon>
    </lineage>
</organism>
<evidence type="ECO:0000313" key="2">
    <source>
        <dbReference type="Proteomes" id="UP000325081"/>
    </source>
</evidence>
<accession>A0A5A7RFA5</accession>
<gene>
    <name evidence="1" type="ORF">STAS_33562</name>
</gene>
<sequence>MNTPPLYDITAKIIMYANPARTADIPARKKIDPILLEPSLSMSSLDKNSAVTAKVKTSIKERIGPLCPNRRPNGRGPGGVLTRRREVARADGRRMYCGVGEEI</sequence>
<proteinExistence type="predicted"/>
<dbReference type="AlphaFoldDB" id="A0A5A7RFA5"/>
<keyword evidence="2" id="KW-1185">Reference proteome</keyword>
<protein>
    <submittedName>
        <fullName evidence="1">Disease resistance protein</fullName>
    </submittedName>
</protein>
<reference evidence="2" key="1">
    <citation type="journal article" date="2019" name="Curr. Biol.">
        <title>Genome Sequence of Striga asiatica Provides Insight into the Evolution of Plant Parasitism.</title>
        <authorList>
            <person name="Yoshida S."/>
            <person name="Kim S."/>
            <person name="Wafula E.K."/>
            <person name="Tanskanen J."/>
            <person name="Kim Y.M."/>
            <person name="Honaas L."/>
            <person name="Yang Z."/>
            <person name="Spallek T."/>
            <person name="Conn C.E."/>
            <person name="Ichihashi Y."/>
            <person name="Cheong K."/>
            <person name="Cui S."/>
            <person name="Der J.P."/>
            <person name="Gundlach H."/>
            <person name="Jiao Y."/>
            <person name="Hori C."/>
            <person name="Ishida J.K."/>
            <person name="Kasahara H."/>
            <person name="Kiba T."/>
            <person name="Kim M.S."/>
            <person name="Koo N."/>
            <person name="Laohavisit A."/>
            <person name="Lee Y.H."/>
            <person name="Lumba S."/>
            <person name="McCourt P."/>
            <person name="Mortimer J.C."/>
            <person name="Mutuku J.M."/>
            <person name="Nomura T."/>
            <person name="Sasaki-Sekimoto Y."/>
            <person name="Seto Y."/>
            <person name="Wang Y."/>
            <person name="Wakatake T."/>
            <person name="Sakakibara H."/>
            <person name="Demura T."/>
            <person name="Yamaguchi S."/>
            <person name="Yoneyama K."/>
            <person name="Manabe R.I."/>
            <person name="Nelson D.C."/>
            <person name="Schulman A.H."/>
            <person name="Timko M.P."/>
            <person name="dePamphilis C.W."/>
            <person name="Choi D."/>
            <person name="Shirasu K."/>
        </authorList>
    </citation>
    <scope>NUCLEOTIDE SEQUENCE [LARGE SCALE GENOMIC DNA]</scope>
    <source>
        <strain evidence="2">cv. UVA1</strain>
    </source>
</reference>
<comment type="caution">
    <text evidence="1">The sequence shown here is derived from an EMBL/GenBank/DDBJ whole genome shotgun (WGS) entry which is preliminary data.</text>
</comment>
<dbReference type="Proteomes" id="UP000325081">
    <property type="component" value="Unassembled WGS sequence"/>
</dbReference>
<dbReference type="EMBL" id="BKCP01012181">
    <property type="protein sequence ID" value="GER55858.1"/>
    <property type="molecule type" value="Genomic_DNA"/>
</dbReference>